<gene>
    <name evidence="2" type="ORF">WMSIL1_LOCUS557</name>
</gene>
<proteinExistence type="predicted"/>
<feature type="region of interest" description="Disordered" evidence="1">
    <location>
        <begin position="47"/>
        <end position="87"/>
    </location>
</feature>
<evidence type="ECO:0000313" key="3">
    <source>
        <dbReference type="Proteomes" id="UP000321570"/>
    </source>
</evidence>
<feature type="region of interest" description="Disordered" evidence="1">
    <location>
        <begin position="1"/>
        <end position="22"/>
    </location>
</feature>
<evidence type="ECO:0000256" key="1">
    <source>
        <dbReference type="SAM" id="MobiDB-lite"/>
    </source>
</evidence>
<accession>A0A564XVU0</accession>
<name>A0A564XVU0_HYMDI</name>
<evidence type="ECO:0000313" key="2">
    <source>
        <dbReference type="EMBL" id="VUZ39135.1"/>
    </source>
</evidence>
<dbReference type="Proteomes" id="UP000321570">
    <property type="component" value="Unassembled WGS sequence"/>
</dbReference>
<keyword evidence="3" id="KW-1185">Reference proteome</keyword>
<feature type="non-terminal residue" evidence="2">
    <location>
        <position position="102"/>
    </location>
</feature>
<sequence>MRAVGGSGACHPTSTVRKRPSSTLNGVLVGADDEWLEDDIGQALTEKRRRKKRTRSDLLSVSSQNSLKQRCIRTNSPNTSSHLSMESMEFDPNEVICSTQVD</sequence>
<dbReference type="EMBL" id="CABIJS010000011">
    <property type="protein sequence ID" value="VUZ39135.1"/>
    <property type="molecule type" value="Genomic_DNA"/>
</dbReference>
<organism evidence="2 3">
    <name type="scientific">Hymenolepis diminuta</name>
    <name type="common">Rat tapeworm</name>
    <dbReference type="NCBI Taxonomy" id="6216"/>
    <lineage>
        <taxon>Eukaryota</taxon>
        <taxon>Metazoa</taxon>
        <taxon>Spiralia</taxon>
        <taxon>Lophotrochozoa</taxon>
        <taxon>Platyhelminthes</taxon>
        <taxon>Cestoda</taxon>
        <taxon>Eucestoda</taxon>
        <taxon>Cyclophyllidea</taxon>
        <taxon>Hymenolepididae</taxon>
        <taxon>Hymenolepis</taxon>
    </lineage>
</organism>
<feature type="compositionally biased region" description="Polar residues" evidence="1">
    <location>
        <begin position="57"/>
        <end position="84"/>
    </location>
</feature>
<reference evidence="2 3" key="1">
    <citation type="submission" date="2019-07" db="EMBL/GenBank/DDBJ databases">
        <authorList>
            <person name="Jastrzebski P J."/>
            <person name="Paukszto L."/>
            <person name="Jastrzebski P J."/>
        </authorList>
    </citation>
    <scope>NUCLEOTIDE SEQUENCE [LARGE SCALE GENOMIC DNA]</scope>
    <source>
        <strain evidence="2 3">WMS-il1</strain>
    </source>
</reference>
<dbReference type="AlphaFoldDB" id="A0A564XVU0"/>
<protein>
    <submittedName>
        <fullName evidence="2">Uncharacterized protein</fullName>
    </submittedName>
</protein>